<proteinExistence type="predicted"/>
<comment type="caution">
    <text evidence="1">The sequence shown here is derived from an EMBL/GenBank/DDBJ whole genome shotgun (WGS) entry which is preliminary data.</text>
</comment>
<reference evidence="1" key="1">
    <citation type="submission" date="2024-01" db="EMBL/GenBank/DDBJ databases">
        <authorList>
            <person name="Webb A."/>
        </authorList>
    </citation>
    <scope>NUCLEOTIDE SEQUENCE</scope>
    <source>
        <strain evidence="1">Pm1</strain>
    </source>
</reference>
<sequence>MIGDVSVRSSSLAFDASTHREQSLVDLRVRIYYKELLCINHMFGLPMFDRHKV</sequence>
<evidence type="ECO:0000313" key="2">
    <source>
        <dbReference type="Proteomes" id="UP001162060"/>
    </source>
</evidence>
<gene>
    <name evidence="1" type="ORF">PM001_LOCUS4015</name>
</gene>
<protein>
    <submittedName>
        <fullName evidence="1">Uncharacterized protein</fullName>
    </submittedName>
</protein>
<dbReference type="Proteomes" id="UP001162060">
    <property type="component" value="Unassembled WGS sequence"/>
</dbReference>
<dbReference type="AlphaFoldDB" id="A0AAV1T9D6"/>
<dbReference type="EMBL" id="CAKLBY020000035">
    <property type="protein sequence ID" value="CAK7909839.1"/>
    <property type="molecule type" value="Genomic_DNA"/>
</dbReference>
<name>A0AAV1T9D6_9STRA</name>
<evidence type="ECO:0000313" key="1">
    <source>
        <dbReference type="EMBL" id="CAK7909839.1"/>
    </source>
</evidence>
<accession>A0AAV1T9D6</accession>
<organism evidence="1 2">
    <name type="scientific">Peronospora matthiolae</name>
    <dbReference type="NCBI Taxonomy" id="2874970"/>
    <lineage>
        <taxon>Eukaryota</taxon>
        <taxon>Sar</taxon>
        <taxon>Stramenopiles</taxon>
        <taxon>Oomycota</taxon>
        <taxon>Peronosporomycetes</taxon>
        <taxon>Peronosporales</taxon>
        <taxon>Peronosporaceae</taxon>
        <taxon>Peronospora</taxon>
    </lineage>
</organism>